<evidence type="ECO:0000259" key="8">
    <source>
        <dbReference type="PROSITE" id="PS50253"/>
    </source>
</evidence>
<gene>
    <name evidence="9" type="ORF">AS026_10645</name>
</gene>
<dbReference type="Gene3D" id="1.20.120.80">
    <property type="entry name" value="Cytochrome c oxidase, subunit III, four-helix bundle"/>
    <property type="match status" value="1"/>
</dbReference>
<dbReference type="GO" id="GO:0005886">
    <property type="term" value="C:plasma membrane"/>
    <property type="evidence" value="ECO:0007669"/>
    <property type="project" value="UniProtKB-SubCell"/>
</dbReference>
<dbReference type="GO" id="GO:0004129">
    <property type="term" value="F:cytochrome-c oxidase activity"/>
    <property type="evidence" value="ECO:0007669"/>
    <property type="project" value="InterPro"/>
</dbReference>
<comment type="similarity">
    <text evidence="2 6">Belongs to the cytochrome c oxidase subunit 3 family.</text>
</comment>
<keyword evidence="4 7" id="KW-1133">Transmembrane helix</keyword>
<evidence type="ECO:0000256" key="7">
    <source>
        <dbReference type="SAM" id="Phobius"/>
    </source>
</evidence>
<comment type="caution">
    <text evidence="9">The sequence shown here is derived from an EMBL/GenBank/DDBJ whole genome shotgun (WGS) entry which is preliminary data.</text>
</comment>
<dbReference type="EMBL" id="LNCD01000091">
    <property type="protein sequence ID" value="KWV49380.1"/>
    <property type="molecule type" value="Genomic_DNA"/>
</dbReference>
<dbReference type="OrthoDB" id="9808200at2"/>
<feature type="transmembrane region" description="Helical" evidence="7">
    <location>
        <begin position="51"/>
        <end position="72"/>
    </location>
</feature>
<feature type="transmembrane region" description="Helical" evidence="7">
    <location>
        <begin position="157"/>
        <end position="177"/>
    </location>
</feature>
<dbReference type="CDD" id="cd02865">
    <property type="entry name" value="Heme_Cu_Oxidase_III_2"/>
    <property type="match status" value="1"/>
</dbReference>
<keyword evidence="3 6" id="KW-0812">Transmembrane</keyword>
<dbReference type="RefSeq" id="WP_062371765.1">
    <property type="nucleotide sequence ID" value="NZ_LNCD01000091.1"/>
</dbReference>
<feature type="transmembrane region" description="Helical" evidence="7">
    <location>
        <begin position="6"/>
        <end position="21"/>
    </location>
</feature>
<dbReference type="PANTHER" id="PTHR11403:SF10">
    <property type="entry name" value="CYTOCHROME C OXIDASE"/>
    <property type="match status" value="1"/>
</dbReference>
<comment type="subcellular location">
    <subcellularLocation>
        <location evidence="6">Cell membrane</location>
        <topology evidence="6">Multi-pass membrane protein</topology>
    </subcellularLocation>
    <subcellularLocation>
        <location evidence="1">Membrane</location>
        <topology evidence="1">Multi-pass membrane protein</topology>
    </subcellularLocation>
</comment>
<feature type="transmembrane region" description="Helical" evidence="7">
    <location>
        <begin position="120"/>
        <end position="151"/>
    </location>
</feature>
<feature type="transmembrane region" description="Helical" evidence="7">
    <location>
        <begin position="197"/>
        <end position="220"/>
    </location>
</feature>
<keyword evidence="10" id="KW-1185">Reference proteome</keyword>
<name>A0A109JHY0_9HYPH</name>
<feature type="transmembrane region" description="Helical" evidence="7">
    <location>
        <begin position="88"/>
        <end position="108"/>
    </location>
</feature>
<proteinExistence type="inferred from homology"/>
<keyword evidence="5 7" id="KW-0472">Membrane</keyword>
<evidence type="ECO:0000313" key="9">
    <source>
        <dbReference type="EMBL" id="KWV49380.1"/>
    </source>
</evidence>
<dbReference type="InterPro" id="IPR035973">
    <property type="entry name" value="Cyt_c_oxidase_su3-like_sf"/>
</dbReference>
<dbReference type="InterPro" id="IPR013833">
    <property type="entry name" value="Cyt_c_oxidase_su3_a-hlx"/>
</dbReference>
<dbReference type="InterPro" id="IPR024791">
    <property type="entry name" value="Cyt_c/ubiquinol_Oxase_su3"/>
</dbReference>
<dbReference type="InterPro" id="IPR000298">
    <property type="entry name" value="Cyt_c_oxidase-like_su3"/>
</dbReference>
<protein>
    <submittedName>
        <fullName evidence="9">Cytochrome C oxidase</fullName>
    </submittedName>
</protein>
<sequence>MSVVLVFLAVIAAIVIWWLSGQRMMSKPWMEVGTLDDIGGPAKPPIPTAKIGLGIFLAVVGALFSLLASAYLSRMSGADWWAIPVPRLLWANSAVLIASCAALQWAVVEARRGADDGLRLALDIALATAVLFLAGQVVAWLQLVAAGYVLADNPANSFFYMLTGLHGLHILGGLAVLARTRLRLLAGGTAASARLRLGVELCATYWHFMLVVWLLLFALFTGWANDFVDLCRQLVS</sequence>
<evidence type="ECO:0000313" key="10">
    <source>
        <dbReference type="Proteomes" id="UP000068164"/>
    </source>
</evidence>
<evidence type="ECO:0000256" key="3">
    <source>
        <dbReference type="ARBA" id="ARBA00022692"/>
    </source>
</evidence>
<evidence type="ECO:0000256" key="5">
    <source>
        <dbReference type="ARBA" id="ARBA00023136"/>
    </source>
</evidence>
<accession>A0A109JHY0</accession>
<evidence type="ECO:0000256" key="1">
    <source>
        <dbReference type="ARBA" id="ARBA00004141"/>
    </source>
</evidence>
<dbReference type="AlphaFoldDB" id="A0A109JHY0"/>
<dbReference type="PANTHER" id="PTHR11403">
    <property type="entry name" value="CYTOCHROME C OXIDASE SUBUNIT III"/>
    <property type="match status" value="1"/>
</dbReference>
<evidence type="ECO:0000256" key="2">
    <source>
        <dbReference type="ARBA" id="ARBA00010581"/>
    </source>
</evidence>
<dbReference type="PROSITE" id="PS50253">
    <property type="entry name" value="COX3"/>
    <property type="match status" value="1"/>
</dbReference>
<dbReference type="SUPFAM" id="SSF81452">
    <property type="entry name" value="Cytochrome c oxidase subunit III-like"/>
    <property type="match status" value="1"/>
</dbReference>
<dbReference type="Pfam" id="PF00510">
    <property type="entry name" value="COX3"/>
    <property type="match status" value="1"/>
</dbReference>
<feature type="domain" description="Heme-copper oxidase subunit III family profile" evidence="8">
    <location>
        <begin position="1"/>
        <end position="225"/>
    </location>
</feature>
<dbReference type="GO" id="GO:0019646">
    <property type="term" value="P:aerobic electron transport chain"/>
    <property type="evidence" value="ECO:0007669"/>
    <property type="project" value="InterPro"/>
</dbReference>
<dbReference type="Proteomes" id="UP000068164">
    <property type="component" value="Unassembled WGS sequence"/>
</dbReference>
<evidence type="ECO:0000256" key="4">
    <source>
        <dbReference type="ARBA" id="ARBA00022989"/>
    </source>
</evidence>
<evidence type="ECO:0000256" key="6">
    <source>
        <dbReference type="RuleBase" id="RU003376"/>
    </source>
</evidence>
<organism evidence="9 10">
    <name type="scientific">Rhizobium altiplani</name>
    <dbReference type="NCBI Taxonomy" id="1864509"/>
    <lineage>
        <taxon>Bacteria</taxon>
        <taxon>Pseudomonadati</taxon>
        <taxon>Pseudomonadota</taxon>
        <taxon>Alphaproteobacteria</taxon>
        <taxon>Hyphomicrobiales</taxon>
        <taxon>Rhizobiaceae</taxon>
        <taxon>Rhizobium/Agrobacterium group</taxon>
        <taxon>Rhizobium</taxon>
    </lineage>
</organism>
<reference evidence="9 10" key="1">
    <citation type="submission" date="2015-11" db="EMBL/GenBank/DDBJ databases">
        <title>Draft Genome Sequence of the Strain BR 10423 (Rhizobium sp.) isolated from nodules of Mimosa pudica.</title>
        <authorList>
            <person name="Barauna A.C."/>
            <person name="Zilli J.E."/>
            <person name="Simoes-Araujo J.L."/>
            <person name="Reis V.M."/>
            <person name="James E.K."/>
            <person name="Reis F.B.Jr."/>
            <person name="Rouws L.F."/>
            <person name="Passos S.R."/>
            <person name="Gois S.R."/>
        </authorList>
    </citation>
    <scope>NUCLEOTIDE SEQUENCE [LARGE SCALE GENOMIC DNA]</scope>
    <source>
        <strain evidence="9 10">BR10423</strain>
    </source>
</reference>